<comment type="caution">
    <text evidence="2">The sequence shown here is derived from an EMBL/GenBank/DDBJ whole genome shotgun (WGS) entry which is preliminary data.</text>
</comment>
<dbReference type="Proteomes" id="UP001501035">
    <property type="component" value="Unassembled WGS sequence"/>
</dbReference>
<organism evidence="2 3">
    <name type="scientific">Gordonia defluvii</name>
    <dbReference type="NCBI Taxonomy" id="283718"/>
    <lineage>
        <taxon>Bacteria</taxon>
        <taxon>Bacillati</taxon>
        <taxon>Actinomycetota</taxon>
        <taxon>Actinomycetes</taxon>
        <taxon>Mycobacteriales</taxon>
        <taxon>Gordoniaceae</taxon>
        <taxon>Gordonia</taxon>
    </lineage>
</organism>
<reference evidence="3" key="1">
    <citation type="journal article" date="2019" name="Int. J. Syst. Evol. Microbiol.">
        <title>The Global Catalogue of Microorganisms (GCM) 10K type strain sequencing project: providing services to taxonomists for standard genome sequencing and annotation.</title>
        <authorList>
            <consortium name="The Broad Institute Genomics Platform"/>
            <consortium name="The Broad Institute Genome Sequencing Center for Infectious Disease"/>
            <person name="Wu L."/>
            <person name="Ma J."/>
        </authorList>
    </citation>
    <scope>NUCLEOTIDE SEQUENCE [LARGE SCALE GENOMIC DNA]</scope>
    <source>
        <strain evidence="3">JCM 14234</strain>
    </source>
</reference>
<accession>A0ABP6KZY3</accession>
<evidence type="ECO:0000313" key="2">
    <source>
        <dbReference type="EMBL" id="GAA3028164.1"/>
    </source>
</evidence>
<feature type="compositionally biased region" description="Basic and acidic residues" evidence="1">
    <location>
        <begin position="103"/>
        <end position="117"/>
    </location>
</feature>
<feature type="compositionally biased region" description="Pro residues" evidence="1">
    <location>
        <begin position="270"/>
        <end position="281"/>
    </location>
</feature>
<proteinExistence type="predicted"/>
<keyword evidence="3" id="KW-1185">Reference proteome</keyword>
<gene>
    <name evidence="2" type="ORF">GCM10010528_07420</name>
</gene>
<feature type="region of interest" description="Disordered" evidence="1">
    <location>
        <begin position="239"/>
        <end position="281"/>
    </location>
</feature>
<dbReference type="RefSeq" id="WP_290713834.1">
    <property type="nucleotide sequence ID" value="NZ_BAAAVS010000013.1"/>
</dbReference>
<evidence type="ECO:0000256" key="1">
    <source>
        <dbReference type="SAM" id="MobiDB-lite"/>
    </source>
</evidence>
<feature type="region of interest" description="Disordered" evidence="1">
    <location>
        <begin position="94"/>
        <end position="170"/>
    </location>
</feature>
<name>A0ABP6KZY3_9ACTN</name>
<evidence type="ECO:0000313" key="3">
    <source>
        <dbReference type="Proteomes" id="UP001501035"/>
    </source>
</evidence>
<sequence>MQTISGPAVRPCAAPDPGIDRALAGFLLADGRIRPPESPDWEAELLHLMALARRRLTFSPSVFLMGESHVSLFLVTRDDLVAVAPHLALADENAASKHRKPRGERPAVRPVSDRTDAWTRPPAGPALPGGENSIEFEVPGTDIDQQQARVAADDDGGGSVRTSDSGRGASAARWTLTIAATVGGLALAGGLVALLAVDRGSSGAPAAVAAVAAAAPAPAAAPPPAPDADALRQIARPVQAYAQANQATAESRRSDRRPPRPRPRGRWLPNPIPGLPPIRLP</sequence>
<dbReference type="EMBL" id="BAAAVS010000013">
    <property type="protein sequence ID" value="GAA3028164.1"/>
    <property type="molecule type" value="Genomic_DNA"/>
</dbReference>
<protein>
    <submittedName>
        <fullName evidence="2">Uncharacterized protein</fullName>
    </submittedName>
</protein>